<keyword evidence="4" id="KW-0653">Protein transport</keyword>
<evidence type="ECO:0000256" key="5">
    <source>
        <dbReference type="ARBA" id="ARBA00022989"/>
    </source>
</evidence>
<evidence type="ECO:0000256" key="6">
    <source>
        <dbReference type="ARBA" id="ARBA00023136"/>
    </source>
</evidence>
<keyword evidence="9" id="KW-1185">Reference proteome</keyword>
<evidence type="ECO:0000256" key="8">
    <source>
        <dbReference type="SAM" id="SignalP"/>
    </source>
</evidence>
<evidence type="ECO:0000256" key="7">
    <source>
        <dbReference type="SAM" id="Phobius"/>
    </source>
</evidence>
<dbReference type="InterPro" id="IPR009011">
    <property type="entry name" value="Man6P_isomerase_rcpt-bd_dom_sf"/>
</dbReference>
<protein>
    <submittedName>
        <fullName evidence="10">Uncharacterized protein LOC116301829</fullName>
    </submittedName>
</protein>
<keyword evidence="5 7" id="KW-1133">Transmembrane helix</keyword>
<dbReference type="Proteomes" id="UP000515163">
    <property type="component" value="Unplaced"/>
</dbReference>
<keyword evidence="3 8" id="KW-0732">Signal</keyword>
<gene>
    <name evidence="10" type="primary">LOC116301829</name>
</gene>
<keyword evidence="6 7" id="KW-0472">Membrane</keyword>
<dbReference type="PANTHER" id="PTHR15071:SF0">
    <property type="entry name" value="MANNOSE 6-PHOSPHATE RECEPTOR-LIKE PROTEIN 1"/>
    <property type="match status" value="1"/>
</dbReference>
<evidence type="ECO:0000313" key="10">
    <source>
        <dbReference type="RefSeq" id="XP_031566823.1"/>
    </source>
</evidence>
<dbReference type="GO" id="GO:0005802">
    <property type="term" value="C:trans-Golgi network"/>
    <property type="evidence" value="ECO:0007669"/>
    <property type="project" value="TreeGrafter"/>
</dbReference>
<dbReference type="GO" id="GO:0015031">
    <property type="term" value="P:protein transport"/>
    <property type="evidence" value="ECO:0007669"/>
    <property type="project" value="UniProtKB-KW"/>
</dbReference>
<keyword evidence="2 7" id="KW-0812">Transmembrane</keyword>
<evidence type="ECO:0000256" key="4">
    <source>
        <dbReference type="ARBA" id="ARBA00022927"/>
    </source>
</evidence>
<dbReference type="GO" id="GO:0034045">
    <property type="term" value="C:phagophore assembly site membrane"/>
    <property type="evidence" value="ECO:0007669"/>
    <property type="project" value="UniProtKB-SubCell"/>
</dbReference>
<evidence type="ECO:0000313" key="9">
    <source>
        <dbReference type="Proteomes" id="UP000515163"/>
    </source>
</evidence>
<reference evidence="10" key="1">
    <citation type="submission" date="2025-08" db="UniProtKB">
        <authorList>
            <consortium name="RefSeq"/>
        </authorList>
    </citation>
    <scope>IDENTIFICATION</scope>
    <source>
        <tissue evidence="10">Tentacle</tissue>
    </source>
</reference>
<dbReference type="Pfam" id="PF09451">
    <property type="entry name" value="ATG27"/>
    <property type="match status" value="1"/>
</dbReference>
<feature type="chain" id="PRO_5028035959" evidence="8">
    <location>
        <begin position="19"/>
        <end position="268"/>
    </location>
</feature>
<name>A0A6P8IK61_ACTTE</name>
<evidence type="ECO:0000256" key="1">
    <source>
        <dbReference type="ARBA" id="ARBA00004472"/>
    </source>
</evidence>
<organism evidence="9 10">
    <name type="scientific">Actinia tenebrosa</name>
    <name type="common">Australian red waratah sea anemone</name>
    <dbReference type="NCBI Taxonomy" id="6105"/>
    <lineage>
        <taxon>Eukaryota</taxon>
        <taxon>Metazoa</taxon>
        <taxon>Cnidaria</taxon>
        <taxon>Anthozoa</taxon>
        <taxon>Hexacorallia</taxon>
        <taxon>Actiniaria</taxon>
        <taxon>Actiniidae</taxon>
        <taxon>Actinia</taxon>
    </lineage>
</organism>
<dbReference type="OrthoDB" id="5984204at2759"/>
<dbReference type="GeneID" id="116301829"/>
<feature type="transmembrane region" description="Helical" evidence="7">
    <location>
        <begin position="198"/>
        <end position="217"/>
    </location>
</feature>
<dbReference type="KEGG" id="aten:116301829"/>
<sequence>MRILRVAIGVVCFSVVSAVKWCSKIDNCRYATDEGVINLWSLQSWRFNVSGKSEATNSSLRYIWSPCVPWTFKPANLHQLEAPIRNCTNVAVCQIEDFPVEGSVSTDIGEHDRMNCTLTMNMSQPSCILEYTVPHQSEHRTQTNILLQCDVKQKATLDLFSVNFDHSIFTTTLHSVCACPGQCNSHGAIPQQISTGSLVIIVFVCCAFIYLIGGMTFNRIAKGARGRQMIPNLSFWVDLPYLIKDGVVYSAVFCYSCFKPKNKGYTVL</sequence>
<keyword evidence="4" id="KW-0813">Transport</keyword>
<dbReference type="PANTHER" id="PTHR15071">
    <property type="entry name" value="MANNOSE-6-PHOSPHATE RECEPTOR FAMILY MEMBER"/>
    <property type="match status" value="1"/>
</dbReference>
<dbReference type="Gene3D" id="2.70.130.10">
    <property type="entry name" value="Mannose-6-phosphate receptor binding domain"/>
    <property type="match status" value="1"/>
</dbReference>
<accession>A0A6P8IK61</accession>
<evidence type="ECO:0000256" key="2">
    <source>
        <dbReference type="ARBA" id="ARBA00022692"/>
    </source>
</evidence>
<dbReference type="GO" id="GO:0000139">
    <property type="term" value="C:Golgi membrane"/>
    <property type="evidence" value="ECO:0007669"/>
    <property type="project" value="UniProtKB-SubCell"/>
</dbReference>
<dbReference type="RefSeq" id="XP_031566823.1">
    <property type="nucleotide sequence ID" value="XM_031710963.1"/>
</dbReference>
<dbReference type="InterPro" id="IPR018939">
    <property type="entry name" value="Autophagy-rel_prot_27"/>
</dbReference>
<dbReference type="InParanoid" id="A0A6P8IK61"/>
<feature type="signal peptide" evidence="8">
    <location>
        <begin position="1"/>
        <end position="18"/>
    </location>
</feature>
<proteinExistence type="predicted"/>
<dbReference type="AlphaFoldDB" id="A0A6P8IK61"/>
<comment type="subcellular location">
    <subcellularLocation>
        <location evidence="1">Preautophagosomal structure membrane</location>
        <topology evidence="1">Single-pass type I membrane protein</topology>
    </subcellularLocation>
</comment>
<evidence type="ECO:0000256" key="3">
    <source>
        <dbReference type="ARBA" id="ARBA00022729"/>
    </source>
</evidence>